<feature type="signal peptide" evidence="8">
    <location>
        <begin position="1"/>
        <end position="30"/>
    </location>
</feature>
<keyword evidence="6 7" id="KW-0961">Cell wall biogenesis/degradation</keyword>
<dbReference type="Proteomes" id="UP000190061">
    <property type="component" value="Unassembled WGS sequence"/>
</dbReference>
<dbReference type="InterPro" id="IPR038063">
    <property type="entry name" value="Transpep_catalytic_dom"/>
</dbReference>
<dbReference type="PROSITE" id="PS52029">
    <property type="entry name" value="LD_TPASE"/>
    <property type="match status" value="1"/>
</dbReference>
<evidence type="ECO:0000313" key="11">
    <source>
        <dbReference type="Proteomes" id="UP000190061"/>
    </source>
</evidence>
<evidence type="ECO:0000313" key="10">
    <source>
        <dbReference type="EMBL" id="SKA05441.1"/>
    </source>
</evidence>
<gene>
    <name evidence="10" type="ORF">SAMN02745674_01744</name>
</gene>
<name>A0A1T4QPQ2_9GAMM</name>
<feature type="chain" id="PRO_5012368784" evidence="8">
    <location>
        <begin position="31"/>
        <end position="337"/>
    </location>
</feature>
<dbReference type="UniPathway" id="UPA00219"/>
<dbReference type="Gene3D" id="2.40.440.10">
    <property type="entry name" value="L,D-transpeptidase catalytic domain-like"/>
    <property type="match status" value="1"/>
</dbReference>
<dbReference type="EMBL" id="FUXP01000005">
    <property type="protein sequence ID" value="SKA05441.1"/>
    <property type="molecule type" value="Genomic_DNA"/>
</dbReference>
<feature type="active site" description="Proton donor/acceptor" evidence="7">
    <location>
        <position position="296"/>
    </location>
</feature>
<keyword evidence="11" id="KW-1185">Reference proteome</keyword>
<dbReference type="InterPro" id="IPR005490">
    <property type="entry name" value="LD_TPept_cat_dom"/>
</dbReference>
<dbReference type="InterPro" id="IPR036365">
    <property type="entry name" value="PGBD-like_sf"/>
</dbReference>
<proteinExistence type="inferred from homology"/>
<keyword evidence="8" id="KW-0732">Signal</keyword>
<dbReference type="SUPFAM" id="SSF47090">
    <property type="entry name" value="PGBD-like"/>
    <property type="match status" value="1"/>
</dbReference>
<comment type="similarity">
    <text evidence="2">Belongs to the YkuD family.</text>
</comment>
<comment type="pathway">
    <text evidence="1 7">Cell wall biogenesis; peptidoglycan biosynthesis.</text>
</comment>
<dbReference type="OrthoDB" id="9787225at2"/>
<dbReference type="GO" id="GO:0005576">
    <property type="term" value="C:extracellular region"/>
    <property type="evidence" value="ECO:0007669"/>
    <property type="project" value="TreeGrafter"/>
</dbReference>
<evidence type="ECO:0000256" key="7">
    <source>
        <dbReference type="PROSITE-ProRule" id="PRU01373"/>
    </source>
</evidence>
<evidence type="ECO:0000259" key="9">
    <source>
        <dbReference type="PROSITE" id="PS52029"/>
    </source>
</evidence>
<dbReference type="InterPro" id="IPR036366">
    <property type="entry name" value="PGBDSf"/>
</dbReference>
<keyword evidence="3" id="KW-0808">Transferase</keyword>
<dbReference type="InterPro" id="IPR002477">
    <property type="entry name" value="Peptidoglycan-bd-like"/>
</dbReference>
<dbReference type="GO" id="GO:0018104">
    <property type="term" value="P:peptidoglycan-protein cross-linking"/>
    <property type="evidence" value="ECO:0007669"/>
    <property type="project" value="TreeGrafter"/>
</dbReference>
<dbReference type="PANTHER" id="PTHR30582:SF30">
    <property type="entry name" value="BLR4375 PROTEIN"/>
    <property type="match status" value="1"/>
</dbReference>
<evidence type="ECO:0000256" key="5">
    <source>
        <dbReference type="ARBA" id="ARBA00022984"/>
    </source>
</evidence>
<dbReference type="GO" id="GO:0071972">
    <property type="term" value="F:peptidoglycan L,D-transpeptidase activity"/>
    <property type="evidence" value="ECO:0007669"/>
    <property type="project" value="TreeGrafter"/>
</dbReference>
<dbReference type="Gene3D" id="1.10.101.10">
    <property type="entry name" value="PGBD-like superfamily/PGBD"/>
    <property type="match status" value="1"/>
</dbReference>
<dbReference type="Pfam" id="PF03734">
    <property type="entry name" value="YkuD"/>
    <property type="match status" value="1"/>
</dbReference>
<dbReference type="GO" id="GO:0071555">
    <property type="term" value="P:cell wall organization"/>
    <property type="evidence" value="ECO:0007669"/>
    <property type="project" value="UniProtKB-UniRule"/>
</dbReference>
<keyword evidence="5 7" id="KW-0573">Peptidoglycan synthesis</keyword>
<evidence type="ECO:0000256" key="4">
    <source>
        <dbReference type="ARBA" id="ARBA00022960"/>
    </source>
</evidence>
<dbReference type="GO" id="GO:0008360">
    <property type="term" value="P:regulation of cell shape"/>
    <property type="evidence" value="ECO:0007669"/>
    <property type="project" value="UniProtKB-UniRule"/>
</dbReference>
<reference evidence="10 11" key="1">
    <citation type="submission" date="2017-02" db="EMBL/GenBank/DDBJ databases">
        <authorList>
            <person name="Peterson S.W."/>
        </authorList>
    </citation>
    <scope>NUCLEOTIDE SEQUENCE [LARGE SCALE GENOMIC DNA]</scope>
    <source>
        <strain evidence="10 11">DSM 21749</strain>
    </source>
</reference>
<sequence>MTRSHSRPMRTPLVIALAGALAVAPFAAFSQDDAKDTAADRPLTAANEVSSDTIVDADASAAGVLRAQVLLERAHFSPGEIDGRWGSNTRRAIDAFQRRHDLDVTGKVDKATWEALGGNGVEVLTDYTITAADLKGPFKSIPSDMEAKAKLDRLGFTSPLEALGEKFHSRPRLLEQLNPDRKLAEGETWRVPNVSGIELPKGSKVVVDKSDVSVALVDESGKIVGRWPATMGSQHDPLPIGEWTIKGVAPDPVFHYNPDLFWDSSPGDEKAKIPPGPNNPVGVVWIDLSKEHYGIHGTPEPTNIGKTQSHGCIRMTNWSARALSEAVSPGTTAVLQE</sequence>
<protein>
    <submittedName>
        <fullName evidence="10">Lipoprotein-anchoring transpeptidase ErfK/SrfK</fullName>
    </submittedName>
</protein>
<accession>A0A1T4QPQ2</accession>
<dbReference type="CDD" id="cd16913">
    <property type="entry name" value="YkuD_like"/>
    <property type="match status" value="1"/>
</dbReference>
<keyword evidence="4 7" id="KW-0133">Cell shape</keyword>
<evidence type="ECO:0000256" key="8">
    <source>
        <dbReference type="SAM" id="SignalP"/>
    </source>
</evidence>
<dbReference type="AlphaFoldDB" id="A0A1T4QPQ2"/>
<evidence type="ECO:0000256" key="3">
    <source>
        <dbReference type="ARBA" id="ARBA00022679"/>
    </source>
</evidence>
<organism evidence="10 11">
    <name type="scientific">Lysobacter spongiicola DSM 21749</name>
    <dbReference type="NCBI Taxonomy" id="1122188"/>
    <lineage>
        <taxon>Bacteria</taxon>
        <taxon>Pseudomonadati</taxon>
        <taxon>Pseudomonadota</taxon>
        <taxon>Gammaproteobacteria</taxon>
        <taxon>Lysobacterales</taxon>
        <taxon>Lysobacteraceae</taxon>
        <taxon>Novilysobacter</taxon>
    </lineage>
</organism>
<dbReference type="InterPro" id="IPR050979">
    <property type="entry name" value="LD-transpeptidase"/>
</dbReference>
<evidence type="ECO:0000256" key="6">
    <source>
        <dbReference type="ARBA" id="ARBA00023316"/>
    </source>
</evidence>
<feature type="active site" description="Nucleophile" evidence="7">
    <location>
        <position position="312"/>
    </location>
</feature>
<dbReference type="SUPFAM" id="SSF141523">
    <property type="entry name" value="L,D-transpeptidase catalytic domain-like"/>
    <property type="match status" value="1"/>
</dbReference>
<dbReference type="Pfam" id="PF01471">
    <property type="entry name" value="PG_binding_1"/>
    <property type="match status" value="1"/>
</dbReference>
<dbReference type="RefSeq" id="WP_143814218.1">
    <property type="nucleotide sequence ID" value="NZ_FUXP01000005.1"/>
</dbReference>
<dbReference type="PANTHER" id="PTHR30582">
    <property type="entry name" value="L,D-TRANSPEPTIDASE"/>
    <property type="match status" value="1"/>
</dbReference>
<evidence type="ECO:0000256" key="1">
    <source>
        <dbReference type="ARBA" id="ARBA00004752"/>
    </source>
</evidence>
<evidence type="ECO:0000256" key="2">
    <source>
        <dbReference type="ARBA" id="ARBA00005992"/>
    </source>
</evidence>
<keyword evidence="10" id="KW-0449">Lipoprotein</keyword>
<feature type="domain" description="L,D-TPase catalytic" evidence="9">
    <location>
        <begin position="203"/>
        <end position="336"/>
    </location>
</feature>
<dbReference type="STRING" id="1122188.SAMN02745674_01744"/>
<dbReference type="GO" id="GO:0016740">
    <property type="term" value="F:transferase activity"/>
    <property type="evidence" value="ECO:0007669"/>
    <property type="project" value="UniProtKB-KW"/>
</dbReference>